<evidence type="ECO:0000313" key="1">
    <source>
        <dbReference type="EMBL" id="KAI3360917.1"/>
    </source>
</evidence>
<reference evidence="1" key="1">
    <citation type="submission" date="2022-04" db="EMBL/GenBank/DDBJ databases">
        <title>Jade perch genome.</title>
        <authorList>
            <person name="Chao B."/>
        </authorList>
    </citation>
    <scope>NUCLEOTIDE SEQUENCE</scope>
    <source>
        <strain evidence="1">CB-2022</strain>
    </source>
</reference>
<comment type="caution">
    <text evidence="1">The sequence shown here is derived from an EMBL/GenBank/DDBJ whole genome shotgun (WGS) entry which is preliminary data.</text>
</comment>
<proteinExistence type="predicted"/>
<keyword evidence="2" id="KW-1185">Reference proteome</keyword>
<accession>A0ACB8VZ88</accession>
<gene>
    <name evidence="1" type="ORF">L3Q82_013112</name>
</gene>
<dbReference type="Proteomes" id="UP000831701">
    <property type="component" value="Chromosome 16"/>
</dbReference>
<name>A0ACB8VZ88_9TELE</name>
<evidence type="ECO:0000313" key="2">
    <source>
        <dbReference type="Proteomes" id="UP000831701"/>
    </source>
</evidence>
<organism evidence="1 2">
    <name type="scientific">Scortum barcoo</name>
    <name type="common">barcoo grunter</name>
    <dbReference type="NCBI Taxonomy" id="214431"/>
    <lineage>
        <taxon>Eukaryota</taxon>
        <taxon>Metazoa</taxon>
        <taxon>Chordata</taxon>
        <taxon>Craniata</taxon>
        <taxon>Vertebrata</taxon>
        <taxon>Euteleostomi</taxon>
        <taxon>Actinopterygii</taxon>
        <taxon>Neopterygii</taxon>
        <taxon>Teleostei</taxon>
        <taxon>Neoteleostei</taxon>
        <taxon>Acanthomorphata</taxon>
        <taxon>Eupercaria</taxon>
        <taxon>Centrarchiformes</taxon>
        <taxon>Terapontoidei</taxon>
        <taxon>Terapontidae</taxon>
        <taxon>Scortum</taxon>
    </lineage>
</organism>
<dbReference type="EMBL" id="CM041546">
    <property type="protein sequence ID" value="KAI3360917.1"/>
    <property type="molecule type" value="Genomic_DNA"/>
</dbReference>
<protein>
    <submittedName>
        <fullName evidence="1">Uncharacterized protein</fullName>
    </submittedName>
</protein>
<sequence>SETAKEDVERKYSDISTAMSGPENLTGGGTEEYNDGNEKEQIIAAAPNTMITLDNEQGYLDDKVLRKKMKESFDEENEEFDHPNPTDGQYGNTEEDKQVKSEVIKGLQEHFLNAHKMETMVPPVSTAPLQHHLSNIPNIKEEPLDESCDERLSNGANLISGNLQFRQWPQRRIAFPRGGGHDKCACAVLSPVSFRSAPAAAASFSSVLFLHPGKASHLSATGPSGPPPLPFSAPHKPPPPLSFPVLHANRWTWPCTDVRRAVPSPPLVQPALKLHSEGLLLAHSYARRWNLKMHKCQGPGSALSRQANPSNQRMLVLRSNSKAKTDAEVQAESPVAKSIAVGTEVTGRIKVEVTSPNSEQSAFSQLAWTSPAKSFSPFYPKSSMMEQHKDPSLGGISLQEEQENSSWDAGDVDSEESNEGQWTMPLDDEMEELSSTEKAGNGGEAKKSLSVEHAEAAAPSLRFFVSDGVKRYPCNSRKSVLEGSTTTVNTSMPSLIMERRRQKLQSILEDGFSRDLMNAGRFCFSCEQIFANRKCLEEHVCSAASYICSCGTEFGEYKDMLEHSTTHEPGHQVLDHETIRKRRIEKRIEEEEQLKRLQTGEVIWKLPKSDSTPSVSLPMKPMLKGPNMPVRMPQAPLQSVHNSQVPERYPSVSQASLVSNPISSPADMKDIFAGIPEDKRCGEKDLESRWGEEMKAKELTQPAHESHSSGKLESEGLADSETNCSEHMPSPEGMEAKSQLTSAIMCSSTTDSHGYLMDGYKKRGRPRKMRSLLTENKKDPDSAALGAVQHEEISTTIPLPTCLENHKSEDVPKAVDCSLINNTPHNEMSGPHTVIDDKVEACVSALPKRRRGRPRKSEIAAFKTMVSKAAAAGAPANNVSGPARRLRSRGDQHSSRQDGKTESEMAPTESHNTLNFQGIKRRRAKAADQQVPVKVSRLNLPPEAPVVLSNYTGCEEKAEADKQVELNADKQGTDTDGKGNQLSPKFGEGQEQQTDQKEGALPQKSLCSQPAAEPEVIPLNSLSLDSENNKSERHSKGNDHENSPGVQTPVSPEKREKKVCQYCGKTFPFQSALIRHVRVHTGEKPYKCDICGKAFGQAYFLRVHELTHWSVKRYNCTRCEKSFTHYSNAKNHTCRPPGGGDDLQPNRRVKPSLTYTCHICKNVFDHLQEFNSHMRAHTGAKLYRCLYCDKLFGVLAEFNSHRSQCGGERSASSSAIKEEATMSLIQYTVPALRCSSGQNSAPLLTATNCETQKKTPQTSRKKRCANLKKPFQSTVIPAHHLSHLVSKLNKLDNRSDPRKYLCPSCGRLFRHMGRLRAHMLTHAPGQSYTCACCGKTLESWKKLWHHQRIHRQRRGRFTCPQCGEGFRFVELYKKHMSEHPEFQWIQVRPKKVFLPYQCDQCRCSFKTLDLLFSHQLCHSSMQDAYENFLSNNK</sequence>
<feature type="non-terminal residue" evidence="1">
    <location>
        <position position="1"/>
    </location>
</feature>